<name>A0A5P1FA36_ASPOF</name>
<feature type="region of interest" description="Disordered" evidence="1">
    <location>
        <begin position="28"/>
        <end position="64"/>
    </location>
</feature>
<dbReference type="EMBL" id="CM007383">
    <property type="protein sequence ID" value="ONK75032.1"/>
    <property type="molecule type" value="Genomic_DNA"/>
</dbReference>
<proteinExistence type="predicted"/>
<evidence type="ECO:0000313" key="3">
    <source>
        <dbReference type="Proteomes" id="UP000243459"/>
    </source>
</evidence>
<feature type="compositionally biased region" description="Low complexity" evidence="1">
    <location>
        <begin position="28"/>
        <end position="45"/>
    </location>
</feature>
<accession>A0A5P1FA36</accession>
<dbReference type="Proteomes" id="UP000243459">
    <property type="component" value="Chromosome 3"/>
</dbReference>
<dbReference type="Gramene" id="ONK75032">
    <property type="protein sequence ID" value="ONK75032"/>
    <property type="gene ID" value="A4U43_C03F12620"/>
</dbReference>
<keyword evidence="3" id="KW-1185">Reference proteome</keyword>
<feature type="compositionally biased region" description="Pro residues" evidence="1">
    <location>
        <begin position="51"/>
        <end position="64"/>
    </location>
</feature>
<gene>
    <name evidence="2" type="ORF">A4U43_C03F12620</name>
</gene>
<protein>
    <submittedName>
        <fullName evidence="2">Uncharacterized protein</fullName>
    </submittedName>
</protein>
<dbReference type="AlphaFoldDB" id="A0A5P1FA36"/>
<evidence type="ECO:0000313" key="2">
    <source>
        <dbReference type="EMBL" id="ONK75032.1"/>
    </source>
</evidence>
<organism evidence="2 3">
    <name type="scientific">Asparagus officinalis</name>
    <name type="common">Garden asparagus</name>
    <dbReference type="NCBI Taxonomy" id="4686"/>
    <lineage>
        <taxon>Eukaryota</taxon>
        <taxon>Viridiplantae</taxon>
        <taxon>Streptophyta</taxon>
        <taxon>Embryophyta</taxon>
        <taxon>Tracheophyta</taxon>
        <taxon>Spermatophyta</taxon>
        <taxon>Magnoliopsida</taxon>
        <taxon>Liliopsida</taxon>
        <taxon>Asparagales</taxon>
        <taxon>Asparagaceae</taxon>
        <taxon>Asparagoideae</taxon>
        <taxon>Asparagus</taxon>
    </lineage>
</organism>
<reference evidence="3" key="1">
    <citation type="journal article" date="2017" name="Nat. Commun.">
        <title>The asparagus genome sheds light on the origin and evolution of a young Y chromosome.</title>
        <authorList>
            <person name="Harkess A."/>
            <person name="Zhou J."/>
            <person name="Xu C."/>
            <person name="Bowers J.E."/>
            <person name="Van der Hulst R."/>
            <person name="Ayyampalayam S."/>
            <person name="Mercati F."/>
            <person name="Riccardi P."/>
            <person name="McKain M.R."/>
            <person name="Kakrana A."/>
            <person name="Tang H."/>
            <person name="Ray J."/>
            <person name="Groenendijk J."/>
            <person name="Arikit S."/>
            <person name="Mathioni S.M."/>
            <person name="Nakano M."/>
            <person name="Shan H."/>
            <person name="Telgmann-Rauber A."/>
            <person name="Kanno A."/>
            <person name="Yue Z."/>
            <person name="Chen H."/>
            <person name="Li W."/>
            <person name="Chen Y."/>
            <person name="Xu X."/>
            <person name="Zhang Y."/>
            <person name="Luo S."/>
            <person name="Chen H."/>
            <person name="Gao J."/>
            <person name="Mao Z."/>
            <person name="Pires J.C."/>
            <person name="Luo M."/>
            <person name="Kudrna D."/>
            <person name="Wing R.A."/>
            <person name="Meyers B.C."/>
            <person name="Yi K."/>
            <person name="Kong H."/>
            <person name="Lavrijsen P."/>
            <person name="Sunseri F."/>
            <person name="Falavigna A."/>
            <person name="Ye Y."/>
            <person name="Leebens-Mack J.H."/>
            <person name="Chen G."/>
        </authorList>
    </citation>
    <scope>NUCLEOTIDE SEQUENCE [LARGE SCALE GENOMIC DNA]</scope>
    <source>
        <strain evidence="3">cv. DH0086</strain>
    </source>
</reference>
<evidence type="ECO:0000256" key="1">
    <source>
        <dbReference type="SAM" id="MobiDB-lite"/>
    </source>
</evidence>
<sequence length="134" mass="14413">MLVRVQKAHHHQPLAKQNLARVHKTITSSSPSCPVAAPTVPPAASRDLRRPPPPLTCLTSPPPPPRPVSPFPFLSLLLCAHSGDLGLGFGELGAVELRIPLSRVLGWFLKLKIGLCSRDLDSGLDSLVLQGRQE</sequence>